<accession>A0A7V0Z691</accession>
<sequence>MEGIAIDLAGNVTGAGWNRNTAGTAMWHIRQYDPNGNLLWHQQYYTPTGDVLLSTSSDLTGNILVGGYHGLGGIGAEWQMAKYTSNGSILWLNTYYAYYPEEYLEILEGVASGMWSNYHVAVGSILENLWGMSPRIIKIDGDGNILWDRIIDHGSVGFFQDVAIFQETEEIIAAGRLPDRGGGLVKFDSSGTEILTVIGPDSVSAESSYCRGVLTINTNFIALYLTALNNNFTLTLIRYDYNGNPLWTRHIGNINRWKVDMATDLNNDLWIPLGSYILKYDILGNRLDSIDVFPGMDAIVCRPDTFGNIFIGGTINNPADWIIDRIEPTGIYEEKTLVRNRAAGLTC</sequence>
<evidence type="ECO:0000313" key="1">
    <source>
        <dbReference type="EMBL" id="HDY59330.1"/>
    </source>
</evidence>
<protein>
    <submittedName>
        <fullName evidence="1">Uncharacterized protein</fullName>
    </submittedName>
</protein>
<dbReference type="AlphaFoldDB" id="A0A7V0Z691"/>
<comment type="caution">
    <text evidence="1">The sequence shown here is derived from an EMBL/GenBank/DDBJ whole genome shotgun (WGS) entry which is preliminary data.</text>
</comment>
<proteinExistence type="predicted"/>
<organism evidence="1">
    <name type="scientific">candidate division WOR-3 bacterium</name>
    <dbReference type="NCBI Taxonomy" id="2052148"/>
    <lineage>
        <taxon>Bacteria</taxon>
        <taxon>Bacteria division WOR-3</taxon>
    </lineage>
</organism>
<name>A0A7V0Z691_UNCW3</name>
<reference evidence="1" key="1">
    <citation type="journal article" date="2020" name="mSystems">
        <title>Genome- and Community-Level Interaction Insights into Carbon Utilization and Element Cycling Functions of Hydrothermarchaeota in Hydrothermal Sediment.</title>
        <authorList>
            <person name="Zhou Z."/>
            <person name="Liu Y."/>
            <person name="Xu W."/>
            <person name="Pan J."/>
            <person name="Luo Z.H."/>
            <person name="Li M."/>
        </authorList>
    </citation>
    <scope>NUCLEOTIDE SEQUENCE [LARGE SCALE GENOMIC DNA]</scope>
    <source>
        <strain evidence="1">SpSt-258</strain>
    </source>
</reference>
<dbReference type="SUPFAM" id="SSF101898">
    <property type="entry name" value="NHL repeat"/>
    <property type="match status" value="1"/>
</dbReference>
<dbReference type="EMBL" id="DSKY01000019">
    <property type="protein sequence ID" value="HDY59330.1"/>
    <property type="molecule type" value="Genomic_DNA"/>
</dbReference>
<gene>
    <name evidence="1" type="ORF">ENP86_07255</name>
</gene>